<dbReference type="RefSeq" id="WP_171993225.1">
    <property type="nucleotide sequence ID" value="NZ_CP012542.1"/>
</dbReference>
<organism evidence="1 2">
    <name type="scientific">Campylobacter mucosalis CCUG 21559</name>
    <dbReference type="NCBI Taxonomy" id="1032067"/>
    <lineage>
        <taxon>Bacteria</taxon>
        <taxon>Pseudomonadati</taxon>
        <taxon>Campylobacterota</taxon>
        <taxon>Epsilonproteobacteria</taxon>
        <taxon>Campylobacterales</taxon>
        <taxon>Campylobacteraceae</taxon>
        <taxon>Campylobacter</taxon>
    </lineage>
</organism>
<evidence type="ECO:0000313" key="2">
    <source>
        <dbReference type="Proteomes" id="UP000503264"/>
    </source>
</evidence>
<evidence type="ECO:0000313" key="1">
    <source>
        <dbReference type="EMBL" id="QCD43889.1"/>
    </source>
</evidence>
<gene>
    <name evidence="1" type="ORF">CMUC_0064</name>
</gene>
<dbReference type="AlphaFoldDB" id="A0A6G5QE77"/>
<dbReference type="Proteomes" id="UP000503264">
    <property type="component" value="Chromosome"/>
</dbReference>
<sequence>MASAVMLQAKDGFILTSEIINSMKQLFGEKINVIELDNDMVKALQSELSRADTIKLKNIVKRLDNGELKFYSDDEISNRLSKKYSDTDNAIFISQK</sequence>
<accession>A0A6G5QE77</accession>
<proteinExistence type="predicted"/>
<protein>
    <submittedName>
        <fullName evidence="1">Uncharacterized protein</fullName>
    </submittedName>
</protein>
<reference evidence="1 2" key="1">
    <citation type="submission" date="2016-07" db="EMBL/GenBank/DDBJ databases">
        <title>Comparative genomics of the Campylobacter concisus group.</title>
        <authorList>
            <person name="Miller W.G."/>
            <person name="Yee E."/>
            <person name="Chapman M.H."/>
            <person name="Huynh S."/>
            <person name="Bono J.L."/>
            <person name="On S.L.W."/>
            <person name="StLeger J."/>
            <person name="Foster G."/>
            <person name="Parker C.T."/>
        </authorList>
    </citation>
    <scope>NUCLEOTIDE SEQUENCE [LARGE SCALE GENOMIC DNA]</scope>
    <source>
        <strain evidence="1 2">CCUG 21559</strain>
    </source>
</reference>
<keyword evidence="2" id="KW-1185">Reference proteome</keyword>
<dbReference type="EMBL" id="CP012542">
    <property type="protein sequence ID" value="QCD43889.1"/>
    <property type="molecule type" value="Genomic_DNA"/>
</dbReference>
<name>A0A6G5QE77_9BACT</name>